<dbReference type="RefSeq" id="WP_019691530.1">
    <property type="nucleotide sequence ID" value="NZ_AFOY02000008.1"/>
</dbReference>
<accession>A0A010SRC1</accession>
<gene>
    <name evidence="2" type="ORF">HK44_026530</name>
</gene>
<sequence>MAAKATGNFALIEIKHPQLDLLGKPYRKTYAPSYELSGSVAQIISQHSHVQR</sequence>
<protein>
    <recommendedName>
        <fullName evidence="1">Shedu protein SduA C-terminal domain-containing protein</fullName>
    </recommendedName>
</protein>
<evidence type="ECO:0000313" key="2">
    <source>
        <dbReference type="EMBL" id="EXF95365.1"/>
    </source>
</evidence>
<dbReference type="InterPro" id="IPR025359">
    <property type="entry name" value="SduA_C"/>
</dbReference>
<reference evidence="2 3" key="1">
    <citation type="journal article" date="2011" name="J. Bacteriol.">
        <title>Draft genome sequence of the polycyclic aromatic hydrocarbon-degrading, genetically engineered bioluminescent bioreporter Pseudomonas fluorescens HK44.</title>
        <authorList>
            <person name="Chauhan A."/>
            <person name="Layton A.C."/>
            <person name="Williams D.E."/>
            <person name="Smartt A.E."/>
            <person name="Ripp S."/>
            <person name="Karpinets T.V."/>
            <person name="Brown S.D."/>
            <person name="Sayler G.S."/>
        </authorList>
    </citation>
    <scope>NUCLEOTIDE SEQUENCE [LARGE SCALE GENOMIC DNA]</scope>
    <source>
        <strain evidence="2 3">HK44</strain>
    </source>
</reference>
<dbReference type="Proteomes" id="UP000022611">
    <property type="component" value="Unassembled WGS sequence"/>
</dbReference>
<evidence type="ECO:0000313" key="3">
    <source>
        <dbReference type="Proteomes" id="UP000022611"/>
    </source>
</evidence>
<dbReference type="EMBL" id="AFOY02000008">
    <property type="protein sequence ID" value="EXF95365.1"/>
    <property type="molecule type" value="Genomic_DNA"/>
</dbReference>
<dbReference type="AlphaFoldDB" id="A0A010SRC1"/>
<proteinExistence type="predicted"/>
<evidence type="ECO:0000259" key="1">
    <source>
        <dbReference type="Pfam" id="PF14082"/>
    </source>
</evidence>
<dbReference type="OrthoDB" id="8973928at2"/>
<dbReference type="Pfam" id="PF14082">
    <property type="entry name" value="SduA_C"/>
    <property type="match status" value="1"/>
</dbReference>
<dbReference type="HOGENOM" id="CLU_3083735_0_0_6"/>
<organism evidence="2 3">
    <name type="scientific">Pseudomonas fluorescens HK44</name>
    <dbReference type="NCBI Taxonomy" id="1042209"/>
    <lineage>
        <taxon>Bacteria</taxon>
        <taxon>Pseudomonadati</taxon>
        <taxon>Pseudomonadota</taxon>
        <taxon>Gammaproteobacteria</taxon>
        <taxon>Pseudomonadales</taxon>
        <taxon>Pseudomonadaceae</taxon>
        <taxon>Pseudomonas</taxon>
    </lineage>
</organism>
<dbReference type="PATRIC" id="fig|1042209.11.peg.1869"/>
<name>A0A010SRC1_PSEFL</name>
<comment type="caution">
    <text evidence="2">The sequence shown here is derived from an EMBL/GenBank/DDBJ whole genome shotgun (WGS) entry which is preliminary data.</text>
</comment>
<feature type="domain" description="Shedu protein SduA C-terminal" evidence="1">
    <location>
        <begin position="5"/>
        <end position="49"/>
    </location>
</feature>